<dbReference type="EMBL" id="DAAYPQ010000028">
    <property type="protein sequence ID" value="HAG5215297.1"/>
    <property type="molecule type" value="Genomic_DNA"/>
</dbReference>
<dbReference type="GO" id="GO:0009986">
    <property type="term" value="C:cell surface"/>
    <property type="evidence" value="ECO:0007669"/>
    <property type="project" value="UniProtKB-SubCell"/>
</dbReference>
<keyword evidence="7" id="KW-0998">Cell outer membrane</keyword>
<evidence type="ECO:0000256" key="2">
    <source>
        <dbReference type="ARBA" id="ARBA00004442"/>
    </source>
</evidence>
<evidence type="ECO:0000259" key="9">
    <source>
        <dbReference type="Pfam" id="PF03895"/>
    </source>
</evidence>
<evidence type="ECO:0000256" key="8">
    <source>
        <dbReference type="SAM" id="Coils"/>
    </source>
</evidence>
<evidence type="ECO:0000256" key="6">
    <source>
        <dbReference type="ARBA" id="ARBA00023136"/>
    </source>
</evidence>
<organism evidence="10">
    <name type="scientific">Salmonella enterica</name>
    <name type="common">Salmonella choleraesuis</name>
    <dbReference type="NCBI Taxonomy" id="28901"/>
    <lineage>
        <taxon>Bacteria</taxon>
        <taxon>Pseudomonadati</taxon>
        <taxon>Pseudomonadota</taxon>
        <taxon>Gammaproteobacteria</taxon>
        <taxon>Enterobacterales</taxon>
        <taxon>Enterobacteriaceae</taxon>
        <taxon>Salmonella</taxon>
    </lineage>
</organism>
<feature type="non-terminal residue" evidence="10">
    <location>
        <position position="1"/>
    </location>
</feature>
<reference evidence="10" key="1">
    <citation type="journal article" date="2018" name="Genome Biol.">
        <title>SKESA: strategic k-mer extension for scrupulous assemblies.</title>
        <authorList>
            <person name="Souvorov A."/>
            <person name="Agarwala R."/>
            <person name="Lipman D.J."/>
        </authorList>
    </citation>
    <scope>NUCLEOTIDE SEQUENCE</scope>
    <source>
        <strain evidence="10">MA.JE_S09-001509</strain>
    </source>
</reference>
<evidence type="ECO:0000256" key="5">
    <source>
        <dbReference type="ARBA" id="ARBA00022729"/>
    </source>
</evidence>
<protein>
    <recommendedName>
        <fullName evidence="9">Trimeric autotransporter adhesin YadA-like C-terminal membrane anchor domain-containing protein</fullName>
    </recommendedName>
</protein>
<keyword evidence="8" id="KW-0175">Coiled coil</keyword>
<feature type="coiled-coil region" evidence="8">
    <location>
        <begin position="67"/>
        <end position="113"/>
    </location>
</feature>
<evidence type="ECO:0000256" key="7">
    <source>
        <dbReference type="ARBA" id="ARBA00023237"/>
    </source>
</evidence>
<dbReference type="GO" id="GO:0009279">
    <property type="term" value="C:cell outer membrane"/>
    <property type="evidence" value="ECO:0007669"/>
    <property type="project" value="UniProtKB-SubCell"/>
</dbReference>
<evidence type="ECO:0000256" key="3">
    <source>
        <dbReference type="ARBA" id="ARBA00022452"/>
    </source>
</evidence>
<keyword evidence="3" id="KW-1134">Transmembrane beta strand</keyword>
<evidence type="ECO:0000256" key="1">
    <source>
        <dbReference type="ARBA" id="ARBA00004241"/>
    </source>
</evidence>
<dbReference type="AlphaFoldDB" id="A0A764YWA6"/>
<comment type="subcellular location">
    <subcellularLocation>
        <location evidence="2">Cell outer membrane</location>
    </subcellularLocation>
    <subcellularLocation>
        <location evidence="1">Cell surface</location>
    </subcellularLocation>
</comment>
<dbReference type="SUPFAM" id="SSF54523">
    <property type="entry name" value="Pili subunits"/>
    <property type="match status" value="1"/>
</dbReference>
<gene>
    <name evidence="10" type="ORF">G8642_004453</name>
</gene>
<reference evidence="10" key="2">
    <citation type="submission" date="2020-02" db="EMBL/GenBank/DDBJ databases">
        <authorList>
            <consortium name="NCBI Pathogen Detection Project"/>
        </authorList>
    </citation>
    <scope>NUCLEOTIDE SEQUENCE</scope>
    <source>
        <strain evidence="10">MA.JE_S09-001509</strain>
    </source>
</reference>
<dbReference type="InterPro" id="IPR005594">
    <property type="entry name" value="YadA_C"/>
</dbReference>
<evidence type="ECO:0000313" key="10">
    <source>
        <dbReference type="EMBL" id="HAG5215297.1"/>
    </source>
</evidence>
<sequence>VNIDKSKQEAINTSNNYTDSKITATKNELNVNIDKSKQEAINSSNNYTDNKFQQGISYTDKKYEQSIQYAQGAADKAEQNANNYTDNRFNQLSNQSNQRFEQLNNKIERAEKRLNAGIAGVAAMSSIPYVAENNFSYGIGLGNYQNGNAIAAGIQYKMSVNTNVRLNVSWDSSHNTVLGAGFAGGW</sequence>
<dbReference type="Gene3D" id="3.30.1300.30">
    <property type="entry name" value="GSPII I/J protein-like"/>
    <property type="match status" value="1"/>
</dbReference>
<name>A0A764YWA6_SALER</name>
<feature type="domain" description="Trimeric autotransporter adhesin YadA-like C-terminal membrane anchor" evidence="9">
    <location>
        <begin position="131"/>
        <end position="182"/>
    </location>
</feature>
<comment type="caution">
    <text evidence="10">The sequence shown here is derived from an EMBL/GenBank/DDBJ whole genome shotgun (WGS) entry which is preliminary data.</text>
</comment>
<keyword evidence="5" id="KW-0732">Signal</keyword>
<keyword evidence="4" id="KW-0812">Transmembrane</keyword>
<dbReference type="InterPro" id="IPR045584">
    <property type="entry name" value="Pilin-like"/>
</dbReference>
<evidence type="ECO:0000256" key="4">
    <source>
        <dbReference type="ARBA" id="ARBA00022692"/>
    </source>
</evidence>
<keyword evidence="6" id="KW-0472">Membrane</keyword>
<dbReference type="Pfam" id="PF03895">
    <property type="entry name" value="YadA_anchor"/>
    <property type="match status" value="1"/>
</dbReference>
<proteinExistence type="predicted"/>
<accession>A0A764YWA6</accession>